<keyword evidence="3" id="KW-0597">Phosphoprotein</keyword>
<evidence type="ECO:0000313" key="7">
    <source>
        <dbReference type="Proteomes" id="UP001597295"/>
    </source>
</evidence>
<reference evidence="7" key="1">
    <citation type="journal article" date="2019" name="Int. J. Syst. Evol. Microbiol.">
        <title>The Global Catalogue of Microorganisms (GCM) 10K type strain sequencing project: providing services to taxonomists for standard genome sequencing and annotation.</title>
        <authorList>
            <consortium name="The Broad Institute Genomics Platform"/>
            <consortium name="The Broad Institute Genome Sequencing Center for Infectious Disease"/>
            <person name="Wu L."/>
            <person name="Ma J."/>
        </authorList>
    </citation>
    <scope>NUCLEOTIDE SEQUENCE [LARGE SCALE GENOMIC DNA]</scope>
    <source>
        <strain evidence="7">CGMCC 1.19062</strain>
    </source>
</reference>
<proteinExistence type="predicted"/>
<dbReference type="EC" id="2.7.7.65" evidence="1"/>
<dbReference type="PANTHER" id="PTHR45138:SF9">
    <property type="entry name" value="DIGUANYLATE CYCLASE DGCM-RELATED"/>
    <property type="match status" value="1"/>
</dbReference>
<feature type="domain" description="Response regulatory" evidence="4">
    <location>
        <begin position="9"/>
        <end position="124"/>
    </location>
</feature>
<organism evidence="6 7">
    <name type="scientific">Lacibacterium aquatile</name>
    <dbReference type="NCBI Taxonomy" id="1168082"/>
    <lineage>
        <taxon>Bacteria</taxon>
        <taxon>Pseudomonadati</taxon>
        <taxon>Pseudomonadota</taxon>
        <taxon>Alphaproteobacteria</taxon>
        <taxon>Rhodospirillales</taxon>
        <taxon>Rhodospirillaceae</taxon>
    </lineage>
</organism>
<dbReference type="PANTHER" id="PTHR45138">
    <property type="entry name" value="REGULATORY COMPONENTS OF SENSORY TRANSDUCTION SYSTEM"/>
    <property type="match status" value="1"/>
</dbReference>
<dbReference type="SUPFAM" id="SSF52172">
    <property type="entry name" value="CheY-like"/>
    <property type="match status" value="1"/>
</dbReference>
<feature type="domain" description="GGDEF" evidence="5">
    <location>
        <begin position="167"/>
        <end position="304"/>
    </location>
</feature>
<evidence type="ECO:0000256" key="3">
    <source>
        <dbReference type="PROSITE-ProRule" id="PRU00169"/>
    </source>
</evidence>
<keyword evidence="6" id="KW-0548">Nucleotidyltransferase</keyword>
<dbReference type="SMART" id="SM00267">
    <property type="entry name" value="GGDEF"/>
    <property type="match status" value="1"/>
</dbReference>
<keyword evidence="7" id="KW-1185">Reference proteome</keyword>
<comment type="catalytic activity">
    <reaction evidence="2">
        <text>2 GTP = 3',3'-c-di-GMP + 2 diphosphate</text>
        <dbReference type="Rhea" id="RHEA:24898"/>
        <dbReference type="ChEBI" id="CHEBI:33019"/>
        <dbReference type="ChEBI" id="CHEBI:37565"/>
        <dbReference type="ChEBI" id="CHEBI:58805"/>
        <dbReference type="EC" id="2.7.7.65"/>
    </reaction>
</comment>
<dbReference type="SUPFAM" id="SSF55073">
    <property type="entry name" value="Nucleotide cyclase"/>
    <property type="match status" value="1"/>
</dbReference>
<feature type="modified residue" description="4-aspartylphosphate" evidence="3">
    <location>
        <position position="57"/>
    </location>
</feature>
<dbReference type="InterPro" id="IPR043128">
    <property type="entry name" value="Rev_trsase/Diguanyl_cyclase"/>
</dbReference>
<name>A0ABW5DTS9_9PROT</name>
<dbReference type="Pfam" id="PF00072">
    <property type="entry name" value="Response_reg"/>
    <property type="match status" value="1"/>
</dbReference>
<dbReference type="EMBL" id="JBHUIP010000013">
    <property type="protein sequence ID" value="MFD2264322.1"/>
    <property type="molecule type" value="Genomic_DNA"/>
</dbReference>
<dbReference type="Pfam" id="PF00990">
    <property type="entry name" value="GGDEF"/>
    <property type="match status" value="1"/>
</dbReference>
<evidence type="ECO:0000313" key="6">
    <source>
        <dbReference type="EMBL" id="MFD2264322.1"/>
    </source>
</evidence>
<gene>
    <name evidence="6" type="ORF">ACFSM5_15570</name>
</gene>
<dbReference type="PROSITE" id="PS50110">
    <property type="entry name" value="RESPONSE_REGULATORY"/>
    <property type="match status" value="1"/>
</dbReference>
<dbReference type="InterPro" id="IPR001789">
    <property type="entry name" value="Sig_transdc_resp-reg_receiver"/>
</dbReference>
<dbReference type="InterPro" id="IPR000160">
    <property type="entry name" value="GGDEF_dom"/>
</dbReference>
<dbReference type="CDD" id="cd01949">
    <property type="entry name" value="GGDEF"/>
    <property type="match status" value="1"/>
</dbReference>
<dbReference type="NCBIfam" id="TIGR00254">
    <property type="entry name" value="GGDEF"/>
    <property type="match status" value="1"/>
</dbReference>
<dbReference type="SMART" id="SM00448">
    <property type="entry name" value="REC"/>
    <property type="match status" value="1"/>
</dbReference>
<evidence type="ECO:0000256" key="2">
    <source>
        <dbReference type="ARBA" id="ARBA00034247"/>
    </source>
</evidence>
<sequence>MVIESTPGRVLVIDDQPITSKLMASILSEEFAVTIANSVENIIGQCHALNPDAILLDVMMPGHDGYQICGMLKADPILCDIPVLFVTARSSWEDEAQGLQMGAADFVTKPYNPASLRARVRNVVALKRQRDYLARLSSIDGLTGIANRRQFDDLFAREWRRHLRGTQPLGVILLDIDHFKRYNDSCGHVAGDTCLRAVAQAIEASLNRSCDLAARYGGEEFICLLPETDTDGTKKMAERIGEAILALAIPHPASETSPYVTISRGALSLIPSGNSTPESMLISVDAYLYEAKRSGRNRTAGPDVTSDQPLAS</sequence>
<accession>A0ABW5DTS9</accession>
<dbReference type="Gene3D" id="3.40.50.2300">
    <property type="match status" value="1"/>
</dbReference>
<dbReference type="InterPro" id="IPR011006">
    <property type="entry name" value="CheY-like_superfamily"/>
</dbReference>
<keyword evidence="6" id="KW-0808">Transferase</keyword>
<protein>
    <recommendedName>
        <fullName evidence="1">diguanylate cyclase</fullName>
        <ecNumber evidence="1">2.7.7.65</ecNumber>
    </recommendedName>
</protein>
<dbReference type="PROSITE" id="PS50887">
    <property type="entry name" value="GGDEF"/>
    <property type="match status" value="1"/>
</dbReference>
<dbReference type="InterPro" id="IPR050469">
    <property type="entry name" value="Diguanylate_Cyclase"/>
</dbReference>
<evidence type="ECO:0000259" key="5">
    <source>
        <dbReference type="PROSITE" id="PS50887"/>
    </source>
</evidence>
<comment type="caution">
    <text evidence="6">The sequence shown here is derived from an EMBL/GenBank/DDBJ whole genome shotgun (WGS) entry which is preliminary data.</text>
</comment>
<dbReference type="Proteomes" id="UP001597295">
    <property type="component" value="Unassembled WGS sequence"/>
</dbReference>
<evidence type="ECO:0000259" key="4">
    <source>
        <dbReference type="PROSITE" id="PS50110"/>
    </source>
</evidence>
<dbReference type="InterPro" id="IPR029787">
    <property type="entry name" value="Nucleotide_cyclase"/>
</dbReference>
<dbReference type="Gene3D" id="3.30.70.270">
    <property type="match status" value="1"/>
</dbReference>
<dbReference type="RefSeq" id="WP_379877398.1">
    <property type="nucleotide sequence ID" value="NZ_JBHUIP010000013.1"/>
</dbReference>
<evidence type="ECO:0000256" key="1">
    <source>
        <dbReference type="ARBA" id="ARBA00012528"/>
    </source>
</evidence>
<dbReference type="GO" id="GO:0052621">
    <property type="term" value="F:diguanylate cyclase activity"/>
    <property type="evidence" value="ECO:0007669"/>
    <property type="project" value="UniProtKB-EC"/>
</dbReference>